<dbReference type="Ensembl" id="ENSANIT00000015731.1">
    <property type="protein sequence ID" value="ENSANIP00000015203.1"/>
    <property type="gene ID" value="ENSANIG00000010217.1"/>
</dbReference>
<evidence type="ECO:0000313" key="4">
    <source>
        <dbReference type="Proteomes" id="UP000694541"/>
    </source>
</evidence>
<dbReference type="PANTHER" id="PTHR11039">
    <property type="entry name" value="NEBULIN"/>
    <property type="match status" value="1"/>
</dbReference>
<dbReference type="AlphaFoldDB" id="A0A8B9N007"/>
<evidence type="ECO:0000256" key="1">
    <source>
        <dbReference type="ARBA" id="ARBA00022737"/>
    </source>
</evidence>
<dbReference type="Proteomes" id="UP000694541">
    <property type="component" value="Unplaced"/>
</dbReference>
<dbReference type="SMART" id="SM00227">
    <property type="entry name" value="NEBU"/>
    <property type="match status" value="33"/>
</dbReference>
<name>A0A8B9N007_9AVES</name>
<dbReference type="GO" id="GO:0030018">
    <property type="term" value="C:Z disc"/>
    <property type="evidence" value="ECO:0007669"/>
    <property type="project" value="InterPro"/>
</dbReference>
<keyword evidence="4" id="KW-1185">Reference proteome</keyword>
<reference evidence="3" key="2">
    <citation type="submission" date="2025-09" db="UniProtKB">
        <authorList>
            <consortium name="Ensembl"/>
        </authorList>
    </citation>
    <scope>IDENTIFICATION</scope>
</reference>
<protein>
    <recommendedName>
        <fullName evidence="5">Nebulin</fullName>
    </recommendedName>
</protein>
<dbReference type="GO" id="GO:0051015">
    <property type="term" value="F:actin filament binding"/>
    <property type="evidence" value="ECO:0007669"/>
    <property type="project" value="InterPro"/>
</dbReference>
<dbReference type="InterPro" id="IPR055297">
    <property type="entry name" value="NEBU/NEBL"/>
</dbReference>
<organism evidence="3 4">
    <name type="scientific">Accipiter nisus</name>
    <name type="common">Eurasian sparrowhawk</name>
    <dbReference type="NCBI Taxonomy" id="211598"/>
    <lineage>
        <taxon>Eukaryota</taxon>
        <taxon>Metazoa</taxon>
        <taxon>Chordata</taxon>
        <taxon>Craniata</taxon>
        <taxon>Vertebrata</taxon>
        <taxon>Euteleostomi</taxon>
        <taxon>Archelosauria</taxon>
        <taxon>Archosauria</taxon>
        <taxon>Dinosauria</taxon>
        <taxon>Saurischia</taxon>
        <taxon>Theropoda</taxon>
        <taxon>Coelurosauria</taxon>
        <taxon>Aves</taxon>
        <taxon>Neognathae</taxon>
        <taxon>Neoaves</taxon>
        <taxon>Telluraves</taxon>
        <taxon>Accipitrimorphae</taxon>
        <taxon>Accipitriformes</taxon>
        <taxon>Accipitridae</taxon>
        <taxon>Accipitrinae</taxon>
        <taxon>Accipiter</taxon>
    </lineage>
</organism>
<dbReference type="Pfam" id="PF00880">
    <property type="entry name" value="Nebulin"/>
    <property type="match status" value="15"/>
</dbReference>
<reference evidence="3" key="1">
    <citation type="submission" date="2025-08" db="UniProtKB">
        <authorList>
            <consortium name="Ensembl"/>
        </authorList>
    </citation>
    <scope>IDENTIFICATION</scope>
</reference>
<accession>A0A8B9N007</accession>
<evidence type="ECO:0000313" key="3">
    <source>
        <dbReference type="Ensembl" id="ENSANIP00000015203.1"/>
    </source>
</evidence>
<evidence type="ECO:0000256" key="2">
    <source>
        <dbReference type="ARBA" id="ARBA00023203"/>
    </source>
</evidence>
<sequence length="1162" mass="134743">MKVAKMQSEREYKKDYEKTKTKYNIPLDMVNVVGAKKAQEIASNANYKNPLHHYTYLPDAMNVELTKNMMEIQSDVSKTSCEQNFFEMSQAKTNAYKADYNNWMKGIGWIPIGSLEVENAKKAGDALNEKKYRQHPDTIKFTSVVDSPVMVQAKQNSVQLNDVSRERNGFKHKYTLTPDVPQFIQARYNAIQSEHEYKKDYEKTKTNYHTPPDMYSIQAAKQSQDIASNFKYKESYEKEKGKQVGYRSLQDDPKLVHYMNVAKIQSDREYKKDYEVTKTKYHIPLDMFSVMAAKQAQEAVTNTGYKQPIHNYTLLPDAVNLELSRNNVYKADFNNWLRGVGWIPIQSLDVEKAKKATEILSERKYRQPPDKLKYSITMDAMEQVLAKQNAKTMNKTSIHVMPDTPEILQSRVNQVTMSNKLYKAAWEEDKKKGYDMQPDAIPIKAAKASRDIASDYKYKLAYEKEKGKHIGFRSLEDDPKLVHFMQVAKMQSDREYKKDYEKSKTNFHTPVDMVSVVAAKKAQEVATNANYKNLIHTYNVLPDAMSLELAKNMMQIQSDNQYRADYDESMKGVGWMPLGSLEAEKNKKAMEIVSEKKYRQHPDKLKYSVPMDSMNMVLALNNAKIMDEVRKLSFEESRKKGYDLRADAIPIKAAKASRDIASDYKYKLGYEQDKGKLVGFRSLQDDPKLVHYMQVAKMQSDREYKKAYETSKTHYQTPSDALSIVAAKEAQDRVTNTNYKRLIHQYMLLPDAMSLELYRNMNQIQSDNEYKQDYNEWFKGIGWSPAGSLDVEKSKKATEIASDRKYRQHPSMFPFTKKNDAMDMVLAKQNANIMNKKLYKLGWQEMIKKGYDLTPEAISVKAAKASRDIASDVSYRKQQGHHIGFRSLQDDPKMLWSMQVAKMQSEREYKKDFEKWKTKFNMPVDMLGFLLAKKCQELVSDTDYKHVLHRWTCLPDQIDVTQAKTVYELQSDNVYKSDLQWLRGLGWSPLGSLESEKNKKASEILSEKKYRQHPDTIKFTSIPDAMDITLAKSNAKNRSDKHYKLGYEELKRKGYDLPPDAIPIKSAKASRDIASEYQYKTGYRKQLGHHIGARNIEDDPKMMWSMHVAKIQSDREYKKAFEKSKTHFSSPVDMLGIVLAKKCQELVSDVDYKHLLHRWTCL</sequence>
<dbReference type="GO" id="GO:0071691">
    <property type="term" value="P:cardiac muscle thin filament assembly"/>
    <property type="evidence" value="ECO:0007669"/>
    <property type="project" value="TreeGrafter"/>
</dbReference>
<keyword evidence="1" id="KW-0677">Repeat</keyword>
<dbReference type="InterPro" id="IPR000900">
    <property type="entry name" value="Nebulin_repeat"/>
</dbReference>
<dbReference type="PROSITE" id="PS51216">
    <property type="entry name" value="NEBULIN"/>
    <property type="match status" value="15"/>
</dbReference>
<dbReference type="PANTHER" id="PTHR11039:SF64">
    <property type="entry name" value="NEBULIN-RELATED-ANCHORING PROTEIN-LIKE"/>
    <property type="match status" value="1"/>
</dbReference>
<keyword evidence="2" id="KW-0009">Actin-binding</keyword>
<evidence type="ECO:0008006" key="5">
    <source>
        <dbReference type="Google" id="ProtNLM"/>
    </source>
</evidence>
<dbReference type="PRINTS" id="PR00510">
    <property type="entry name" value="NEBULIN"/>
</dbReference>
<dbReference type="InterPro" id="IPR013998">
    <property type="entry name" value="Nebulin-like"/>
</dbReference>
<proteinExistence type="predicted"/>